<accession>A0ABD1E243</accession>
<dbReference type="EMBL" id="JBDJPC010000013">
    <property type="protein sequence ID" value="KAL1488742.1"/>
    <property type="molecule type" value="Genomic_DNA"/>
</dbReference>
<gene>
    <name evidence="2" type="ORF">ABEB36_014541</name>
</gene>
<proteinExistence type="predicted"/>
<keyword evidence="3" id="KW-1185">Reference proteome</keyword>
<evidence type="ECO:0000313" key="2">
    <source>
        <dbReference type="EMBL" id="KAL1488742.1"/>
    </source>
</evidence>
<evidence type="ECO:0000313" key="3">
    <source>
        <dbReference type="Proteomes" id="UP001566132"/>
    </source>
</evidence>
<organism evidence="2 3">
    <name type="scientific">Hypothenemus hampei</name>
    <name type="common">Coffee berry borer</name>
    <dbReference type="NCBI Taxonomy" id="57062"/>
    <lineage>
        <taxon>Eukaryota</taxon>
        <taxon>Metazoa</taxon>
        <taxon>Ecdysozoa</taxon>
        <taxon>Arthropoda</taxon>
        <taxon>Hexapoda</taxon>
        <taxon>Insecta</taxon>
        <taxon>Pterygota</taxon>
        <taxon>Neoptera</taxon>
        <taxon>Endopterygota</taxon>
        <taxon>Coleoptera</taxon>
        <taxon>Polyphaga</taxon>
        <taxon>Cucujiformia</taxon>
        <taxon>Curculionidae</taxon>
        <taxon>Scolytinae</taxon>
        <taxon>Hypothenemus</taxon>
    </lineage>
</organism>
<feature type="region of interest" description="Disordered" evidence="1">
    <location>
        <begin position="27"/>
        <end position="46"/>
    </location>
</feature>
<feature type="compositionally biased region" description="Polar residues" evidence="1">
    <location>
        <begin position="286"/>
        <end position="305"/>
    </location>
</feature>
<dbReference type="Proteomes" id="UP001566132">
    <property type="component" value="Unassembled WGS sequence"/>
</dbReference>
<feature type="compositionally biased region" description="Acidic residues" evidence="1">
    <location>
        <begin position="29"/>
        <end position="40"/>
    </location>
</feature>
<feature type="region of interest" description="Disordered" evidence="1">
    <location>
        <begin position="273"/>
        <end position="305"/>
    </location>
</feature>
<evidence type="ECO:0000256" key="1">
    <source>
        <dbReference type="SAM" id="MobiDB-lite"/>
    </source>
</evidence>
<dbReference type="AlphaFoldDB" id="A0ABD1E243"/>
<name>A0ABD1E243_HYPHA</name>
<reference evidence="2 3" key="1">
    <citation type="submission" date="2024-05" db="EMBL/GenBank/DDBJ databases">
        <title>Genetic variation in Jamaican populations of the coffee berry borer (Hypothenemus hampei).</title>
        <authorList>
            <person name="Errbii M."/>
            <person name="Myrie A."/>
        </authorList>
    </citation>
    <scope>NUCLEOTIDE SEQUENCE [LARGE SCALE GENOMIC DNA]</scope>
    <source>
        <strain evidence="2">JA-Hopewell-2020-01-JO</strain>
        <tissue evidence="2">Whole body</tissue>
    </source>
</reference>
<comment type="caution">
    <text evidence="2">The sequence shown here is derived from an EMBL/GenBank/DDBJ whole genome shotgun (WGS) entry which is preliminary data.</text>
</comment>
<protein>
    <recommendedName>
        <fullName evidence="4">Gag protein</fullName>
    </recommendedName>
</protein>
<evidence type="ECO:0008006" key="4">
    <source>
        <dbReference type="Google" id="ProtNLM"/>
    </source>
</evidence>
<sequence>MSKAPAKFKNILLRNRAALGISFRNIDSENSDSENSDNESDNLNRTLTPNQEQIISVIDNLDIENVLSRNMDNIRFHTSLLPTFSGKQEHLEKGLKHTATIKSKLTEDDRNFYLSRPDLTNWPEIKLGLRQKFGDAITYFVLMQQLQYLKIERNEGIMQFLDRLKTFVQRIIAKIQCEVLDPTSKATLLIQVENTSVLILTANSPQTLKTMLMIQRPATLDDAVQTPPNTFRNQSHPIALPPQNRPQTFPSQPIHIQSRPINRHYPTNAQVFGQPRSLVPNKRQDSPTPMSTSTAGPFRLQQQKQPSLRYQNHFVPTGPRNFVSQELTNVEVHPQSTIEPDQTLEGNDPNDYSPYYMEDSKVPYDYNQEFNFPQNLEAKEEIFENFPKTAACPELT</sequence>